<dbReference type="InterPro" id="IPR045851">
    <property type="entry name" value="AMP-bd_C_sf"/>
</dbReference>
<evidence type="ECO:0000313" key="3">
    <source>
        <dbReference type="EMBL" id="RYU47211.1"/>
    </source>
</evidence>
<evidence type="ECO:0000259" key="2">
    <source>
        <dbReference type="Pfam" id="PF13193"/>
    </source>
</evidence>
<name>A0A4Q5KLE8_9GAMM</name>
<dbReference type="Pfam" id="PF13193">
    <property type="entry name" value="AMP-binding_C"/>
    <property type="match status" value="1"/>
</dbReference>
<proteinExistence type="predicted"/>
<dbReference type="Gene3D" id="3.30.300.30">
    <property type="match status" value="1"/>
</dbReference>
<dbReference type="SUPFAM" id="SSF56801">
    <property type="entry name" value="Acetyl-CoA synthetase-like"/>
    <property type="match status" value="1"/>
</dbReference>
<feature type="domain" description="AMP-binding enzyme C-terminal" evidence="2">
    <location>
        <begin position="369"/>
        <end position="452"/>
    </location>
</feature>
<dbReference type="PANTHER" id="PTHR45398">
    <property type="match status" value="1"/>
</dbReference>
<dbReference type="Pfam" id="PF00501">
    <property type="entry name" value="AMP-binding"/>
    <property type="match status" value="1"/>
</dbReference>
<gene>
    <name evidence="3" type="ORF">ERW49_05680</name>
</gene>
<dbReference type="InterPro" id="IPR025110">
    <property type="entry name" value="AMP-bd_C"/>
</dbReference>
<accession>A0A4Q5KLE8</accession>
<sequence length="467" mass="53552">MASASMDKEKRSMSYTALSDLTNQENLTHHVCFDEQHTYVSYQQFQHDVQRVCGYLSHQSEVKWALCFDDSYQFAVSFLALAHAGKHIILPGNHQPAALTELSEHFDALLHDDIIQVMPCEHHRHYQTISDNVMSVLSPLELGNIRLTLFTSGSTDTPKPIEKTLQLLSNEIEQLEQLWGDKLDATEIYSTVSHQHIYGLLFRVLWPLCAGRAFSRTNFIYPEQILSHQPEHKKTLICSPALLKRLADHEGYNHYQMVFSSGGPLAIEGADQSEAKLSLRPFEVYGSTETGGVGYRQQIEPTSLWTFFPSHKARLNIEHCLELLSPFIDESQWYPTSDYCDLLDNGQFMLKGRVDRVIKIEEKRLSLTEVEKRLMQLEWIDEAAVIPMEEAKRTVLGAVIVLSDTGNKLIQQGSKGKFWLKLRSELREWLEPVGIPRRFRAVEEIPLNSQGKRQMHDLQQLFNDVND</sequence>
<dbReference type="InterPro" id="IPR000873">
    <property type="entry name" value="AMP-dep_synth/lig_dom"/>
</dbReference>
<organism evidence="3 4">
    <name type="scientific">Aliivibrio finisterrensis</name>
    <dbReference type="NCBI Taxonomy" id="511998"/>
    <lineage>
        <taxon>Bacteria</taxon>
        <taxon>Pseudomonadati</taxon>
        <taxon>Pseudomonadota</taxon>
        <taxon>Gammaproteobacteria</taxon>
        <taxon>Vibrionales</taxon>
        <taxon>Vibrionaceae</taxon>
        <taxon>Aliivibrio</taxon>
    </lineage>
</organism>
<protein>
    <submittedName>
        <fullName evidence="3">Acyl-CoA synthetase</fullName>
    </submittedName>
</protein>
<evidence type="ECO:0000259" key="1">
    <source>
        <dbReference type="Pfam" id="PF00501"/>
    </source>
</evidence>
<dbReference type="OrthoDB" id="9787658at2"/>
<comment type="caution">
    <text evidence="3">The sequence shown here is derived from an EMBL/GenBank/DDBJ whole genome shotgun (WGS) entry which is preliminary data.</text>
</comment>
<dbReference type="PANTHER" id="PTHR45398:SF1">
    <property type="entry name" value="ENZYME, PUTATIVE (JCVI)-RELATED"/>
    <property type="match status" value="1"/>
</dbReference>
<dbReference type="EMBL" id="SEZJ01000004">
    <property type="protein sequence ID" value="RYU47211.1"/>
    <property type="molecule type" value="Genomic_DNA"/>
</dbReference>
<dbReference type="AlphaFoldDB" id="A0A4Q5KLE8"/>
<feature type="domain" description="AMP-dependent synthetase/ligase" evidence="1">
    <location>
        <begin position="30"/>
        <end position="295"/>
    </location>
</feature>
<evidence type="ECO:0000313" key="4">
    <source>
        <dbReference type="Proteomes" id="UP000293465"/>
    </source>
</evidence>
<dbReference type="InterPro" id="IPR042099">
    <property type="entry name" value="ANL_N_sf"/>
</dbReference>
<dbReference type="Gene3D" id="3.40.50.12780">
    <property type="entry name" value="N-terminal domain of ligase-like"/>
    <property type="match status" value="1"/>
</dbReference>
<reference evidence="3 4" key="1">
    <citation type="submission" date="2019-02" db="EMBL/GenBank/DDBJ databases">
        <title>Genome sequences of Aliivibrio finisterrensis strains from farmed Atlantic salmon.</title>
        <authorList>
            <person name="Bowman J.P."/>
        </authorList>
    </citation>
    <scope>NUCLEOTIDE SEQUENCE [LARGE SCALE GENOMIC DNA]</scope>
    <source>
        <strain evidence="3 4">A32</strain>
    </source>
</reference>
<dbReference type="Proteomes" id="UP000293465">
    <property type="component" value="Unassembled WGS sequence"/>
</dbReference>